<reference evidence="2" key="1">
    <citation type="submission" date="2017-02" db="EMBL/GenBank/DDBJ databases">
        <authorList>
            <person name="Varghese N."/>
            <person name="Submissions S."/>
        </authorList>
    </citation>
    <scope>NUCLEOTIDE SEQUENCE [LARGE SCALE GENOMIC DNA]</scope>
    <source>
        <strain evidence="2">SM117</strain>
    </source>
</reference>
<dbReference type="Proteomes" id="UP000190989">
    <property type="component" value="Unassembled WGS sequence"/>
</dbReference>
<dbReference type="AlphaFoldDB" id="A0A1U6II76"/>
<name>A0A1U6II76_9SPHN</name>
<keyword evidence="2" id="KW-1185">Reference proteome</keyword>
<evidence type="ECO:0008006" key="3">
    <source>
        <dbReference type="Google" id="ProtNLM"/>
    </source>
</evidence>
<proteinExistence type="predicted"/>
<dbReference type="InterPro" id="IPR024524">
    <property type="entry name" value="DUF3800"/>
</dbReference>
<evidence type="ECO:0000313" key="1">
    <source>
        <dbReference type="EMBL" id="SLK07707.1"/>
    </source>
</evidence>
<protein>
    <recommendedName>
        <fullName evidence="3">3-deoxy-D-manno-octulosonic acid transferase</fullName>
    </recommendedName>
</protein>
<sequence length="310" mass="35263">MPGGGVWKTPLRLGLQVPRWHHGAMTASDQQFSLFDLDLDPVVEDRKSATTPTGRFSNFIVYVDESGDHGMQTVDPNYPLFVLAFCVFYKKHYSEKVVPALEKFKFNHFGHDIVILHEREIHKETGPFKFANEAEKLGFIDGLSGIVDKSNFILISCVIDKHRLGARDVERDNPYHLALGFCLETLYEFLIEKNQDAKKTHVVFECRGKKEDKDLELEFRRIRDGENKLGAPLPFEIVFADKKANSSGLQLADLVARPIGMSVLRPSQDNRAFDVLTRKFYCDGGRENVGSGYENWGLKVFPPQISEKPR</sequence>
<evidence type="ECO:0000313" key="2">
    <source>
        <dbReference type="Proteomes" id="UP000190989"/>
    </source>
</evidence>
<organism evidence="1 2">
    <name type="scientific">Novosphingobium mathurense</name>
    <dbReference type="NCBI Taxonomy" id="428990"/>
    <lineage>
        <taxon>Bacteria</taxon>
        <taxon>Pseudomonadati</taxon>
        <taxon>Pseudomonadota</taxon>
        <taxon>Alphaproteobacteria</taxon>
        <taxon>Sphingomonadales</taxon>
        <taxon>Sphingomonadaceae</taxon>
        <taxon>Novosphingobium</taxon>
    </lineage>
</organism>
<dbReference type="EMBL" id="FVZE01000007">
    <property type="protein sequence ID" value="SLK07707.1"/>
    <property type="molecule type" value="Genomic_DNA"/>
</dbReference>
<accession>A0A1U6II76</accession>
<gene>
    <name evidence="1" type="ORF">SAMN06295987_10729</name>
</gene>
<dbReference type="Pfam" id="PF12686">
    <property type="entry name" value="DUF3800"/>
    <property type="match status" value="1"/>
</dbReference>